<proteinExistence type="predicted"/>
<name>A0A0D1E9D8_9RHOB</name>
<reference evidence="1 2" key="1">
    <citation type="submission" date="2015-02" db="EMBL/GenBank/DDBJ databases">
        <title>Genome Sequence of Jannaschia aquimarina DSM28248, a member of the Roseobacter clade.</title>
        <authorList>
            <person name="Voget S."/>
            <person name="Daniel R."/>
        </authorList>
    </citation>
    <scope>NUCLEOTIDE SEQUENCE [LARGE SCALE GENOMIC DNA]</scope>
    <source>
        <strain evidence="1 2">GSW-M26</strain>
    </source>
</reference>
<evidence type="ECO:0000313" key="1">
    <source>
        <dbReference type="EMBL" id="KIT14244.1"/>
    </source>
</evidence>
<keyword evidence="2" id="KW-1185">Reference proteome</keyword>
<dbReference type="EMBL" id="JYFE01000081">
    <property type="protein sequence ID" value="KIT14244.1"/>
    <property type="molecule type" value="Genomic_DNA"/>
</dbReference>
<dbReference type="PATRIC" id="fig|935700.4.peg.4161"/>
<accession>A0A0D1E9D8</accession>
<sequence>MPTVFRHDGFRFFFYSNEGDPREPVHIHVMGQGGEVKFWLMPDVTVARSDGLDARTLRRLAKVVAEHANEIERAWDEHFR</sequence>
<evidence type="ECO:0000313" key="2">
    <source>
        <dbReference type="Proteomes" id="UP000032232"/>
    </source>
</evidence>
<evidence type="ECO:0008006" key="3">
    <source>
        <dbReference type="Google" id="ProtNLM"/>
    </source>
</evidence>
<dbReference type="RefSeq" id="WP_043920787.1">
    <property type="nucleotide sequence ID" value="NZ_FZPF01000001.1"/>
</dbReference>
<protein>
    <recommendedName>
        <fullName evidence="3">DUF4160 domain-containing protein</fullName>
    </recommendedName>
</protein>
<dbReference type="AlphaFoldDB" id="A0A0D1E9D8"/>
<dbReference type="Proteomes" id="UP000032232">
    <property type="component" value="Unassembled WGS sequence"/>
</dbReference>
<dbReference type="InterPro" id="IPR025427">
    <property type="entry name" value="DUF4160"/>
</dbReference>
<comment type="caution">
    <text evidence="1">The sequence shown here is derived from an EMBL/GenBank/DDBJ whole genome shotgun (WGS) entry which is preliminary data.</text>
</comment>
<dbReference type="Pfam" id="PF13711">
    <property type="entry name" value="DUF4160"/>
    <property type="match status" value="1"/>
</dbReference>
<organism evidence="1 2">
    <name type="scientific">Jannaschia aquimarina</name>
    <dbReference type="NCBI Taxonomy" id="935700"/>
    <lineage>
        <taxon>Bacteria</taxon>
        <taxon>Pseudomonadati</taxon>
        <taxon>Pseudomonadota</taxon>
        <taxon>Alphaproteobacteria</taxon>
        <taxon>Rhodobacterales</taxon>
        <taxon>Roseobacteraceae</taxon>
        <taxon>Jannaschia</taxon>
    </lineage>
</organism>
<dbReference type="OrthoDB" id="122670at2"/>
<gene>
    <name evidence="1" type="ORF">jaqu_40380</name>
</gene>
<dbReference type="STRING" id="935700.jaqu_40380"/>